<dbReference type="GO" id="GO:0005506">
    <property type="term" value="F:iron ion binding"/>
    <property type="evidence" value="ECO:0007669"/>
    <property type="project" value="InterPro"/>
</dbReference>
<organism evidence="3 4">
    <name type="scientific">Lichenicoccus roseus</name>
    <dbReference type="NCBI Taxonomy" id="2683649"/>
    <lineage>
        <taxon>Bacteria</taxon>
        <taxon>Pseudomonadati</taxon>
        <taxon>Pseudomonadota</taxon>
        <taxon>Alphaproteobacteria</taxon>
        <taxon>Acetobacterales</taxon>
        <taxon>Acetobacteraceae</taxon>
        <taxon>Lichenicoccus</taxon>
    </lineage>
</organism>
<comment type="caution">
    <text evidence="3">The sequence shown here is derived from an EMBL/GenBank/DDBJ whole genome shotgun (WGS) entry which is preliminary data.</text>
</comment>
<dbReference type="PANTHER" id="PTHR11908">
    <property type="entry name" value="XANTHINE DEHYDROGENASE"/>
    <property type="match status" value="1"/>
</dbReference>
<dbReference type="Pfam" id="PF20256">
    <property type="entry name" value="MoCoBD_2"/>
    <property type="match status" value="1"/>
</dbReference>
<dbReference type="InterPro" id="IPR037165">
    <property type="entry name" value="AldOxase/xan_DH_Mopterin-bd_sf"/>
</dbReference>
<dbReference type="EMBL" id="VCDI01000002">
    <property type="protein sequence ID" value="TLU73452.1"/>
    <property type="molecule type" value="Genomic_DNA"/>
</dbReference>
<dbReference type="InterPro" id="IPR036856">
    <property type="entry name" value="Ald_Oxase/Xan_DH_a/b_sf"/>
</dbReference>
<dbReference type="Pfam" id="PF02738">
    <property type="entry name" value="MoCoBD_1"/>
    <property type="match status" value="1"/>
</dbReference>
<dbReference type="InterPro" id="IPR046867">
    <property type="entry name" value="AldOxase/xan_DH_MoCoBD2"/>
</dbReference>
<dbReference type="AlphaFoldDB" id="A0A5R9J7A4"/>
<feature type="domain" description="Aldehyde oxidase/xanthine dehydrogenase a/b hammerhead" evidence="2">
    <location>
        <begin position="41"/>
        <end position="148"/>
    </location>
</feature>
<dbReference type="SUPFAM" id="SSF54665">
    <property type="entry name" value="CO dehydrogenase molybdoprotein N-domain-like"/>
    <property type="match status" value="1"/>
</dbReference>
<evidence type="ECO:0000313" key="4">
    <source>
        <dbReference type="Proteomes" id="UP000305654"/>
    </source>
</evidence>
<sequence length="748" mass="78973">MQSQTPIRPSLFDSPAGPNPLDQEHLLGRGIARVDGPLKVSGRAPYAYEVHDPSNTALVGVLVLSTVAQGSIRTLDAVAAEHAPGVRLVLTHRNMQRQGGPASEHCKPQMADATVRQNGQVVALVVADSFEQANAAAAMVAVAYDVKPALTDLAAGVPQATVPPPRSPSQPVDTNVGDFAQGFAAAAVKIDATYTTPHQAHAMMEPHASMAVWDGDHLTLHTSHQMLSTCAQTLASTLLLRPDQVRVLSPYIGGGFGSKLVTYADAILSATAARQLGRPVKIALTRPQVFGQTTHRTATIQRVRLGADADGTLRAIGHESWSGNQQGQTFYETAANQTRLLYAAHDRMTAHRQVRLDLPLASSMRAPGEAVGLLALECAMDELAERLRMDPVALRVRNDTQYDPEKGPSRPFSSRRLTECLHEGAARFGWEKRSPVPGQRREGQWLVGMGMASAIRNVALKPSNAEATLDGRGILTVGTAMTDIGTGTYTILTQIAGEMLGLPPERVVMQLGDTDLPEASGSGGSFGAASSGSAVYYACAQLRIALARRAGFDPARSRFENGQIIQDGRAVSLASLAGAQGIAATGGIKPGDLLKKYAQASFGAHFAEVGVDADTGEVRVRRMLGVFGIGRVLNASTARSQAIGGMIFGIGAALMEDVVPDRRHGDFVNHDLAEYHVPVHADVPAVEAYFVEEVDPIANPLKAKGVGELGICGAGAAVANAIYNASGVRIRDYPMTLDKVLAGLPDQA</sequence>
<dbReference type="OrthoDB" id="8428274at2"/>
<gene>
    <name evidence="3" type="ORF">FE263_08675</name>
</gene>
<feature type="region of interest" description="Disordered" evidence="1">
    <location>
        <begin position="1"/>
        <end position="21"/>
    </location>
</feature>
<dbReference type="SUPFAM" id="SSF56003">
    <property type="entry name" value="Molybdenum cofactor-binding domain"/>
    <property type="match status" value="1"/>
</dbReference>
<proteinExistence type="predicted"/>
<dbReference type="GO" id="GO:0016491">
    <property type="term" value="F:oxidoreductase activity"/>
    <property type="evidence" value="ECO:0007669"/>
    <property type="project" value="InterPro"/>
</dbReference>
<dbReference type="PANTHER" id="PTHR11908:SF123">
    <property type="entry name" value="ALDEHYDE OXIDOREDUCTASE MOLYBDENUM-BINDING SUBUNIT PAOC"/>
    <property type="match status" value="1"/>
</dbReference>
<dbReference type="Gene3D" id="3.30.365.10">
    <property type="entry name" value="Aldehyde oxidase/xanthine dehydrogenase, molybdopterin binding domain"/>
    <property type="match status" value="4"/>
</dbReference>
<dbReference type="SMART" id="SM01008">
    <property type="entry name" value="Ald_Xan_dh_C"/>
    <property type="match status" value="1"/>
</dbReference>
<evidence type="ECO:0000259" key="2">
    <source>
        <dbReference type="SMART" id="SM01008"/>
    </source>
</evidence>
<dbReference type="InterPro" id="IPR008274">
    <property type="entry name" value="AldOxase/xan_DH_MoCoBD1"/>
</dbReference>
<dbReference type="InterPro" id="IPR000674">
    <property type="entry name" value="Ald_Oxase/Xan_DH_a/b"/>
</dbReference>
<dbReference type="Gene3D" id="3.90.1170.50">
    <property type="entry name" value="Aldehyde oxidase/xanthine dehydrogenase, a/b hammerhead"/>
    <property type="match status" value="1"/>
</dbReference>
<dbReference type="RefSeq" id="WP_138325532.1">
    <property type="nucleotide sequence ID" value="NZ_VCDI01000002.1"/>
</dbReference>
<accession>A0A5R9J7A4</accession>
<dbReference type="Proteomes" id="UP000305654">
    <property type="component" value="Unassembled WGS sequence"/>
</dbReference>
<keyword evidence="4" id="KW-1185">Reference proteome</keyword>
<dbReference type="InterPro" id="IPR016208">
    <property type="entry name" value="Ald_Oxase/xanthine_DH-like"/>
</dbReference>
<evidence type="ECO:0000256" key="1">
    <source>
        <dbReference type="SAM" id="MobiDB-lite"/>
    </source>
</evidence>
<dbReference type="Pfam" id="PF01315">
    <property type="entry name" value="Ald_Xan_dh_C"/>
    <property type="match status" value="1"/>
</dbReference>
<evidence type="ECO:0000313" key="3">
    <source>
        <dbReference type="EMBL" id="TLU73452.1"/>
    </source>
</evidence>
<protein>
    <submittedName>
        <fullName evidence="3">Xanthine dehydrogenase family protein molybdopterin-binding subunit</fullName>
    </submittedName>
</protein>
<name>A0A5R9J7A4_9PROT</name>
<reference evidence="3 4" key="1">
    <citation type="submission" date="2019-05" db="EMBL/GenBank/DDBJ databases">
        <authorList>
            <person name="Pankratov T."/>
            <person name="Grouzdev D."/>
        </authorList>
    </citation>
    <scope>NUCLEOTIDE SEQUENCE [LARGE SCALE GENOMIC DNA]</scope>
    <source>
        <strain evidence="3 4">KEBCLARHB70R</strain>
    </source>
</reference>